<organism evidence="1 2">
    <name type="scientific">Ramazzottius varieornatus</name>
    <name type="common">Water bear</name>
    <name type="synonym">Tardigrade</name>
    <dbReference type="NCBI Taxonomy" id="947166"/>
    <lineage>
        <taxon>Eukaryota</taxon>
        <taxon>Metazoa</taxon>
        <taxon>Ecdysozoa</taxon>
        <taxon>Tardigrada</taxon>
        <taxon>Eutardigrada</taxon>
        <taxon>Parachela</taxon>
        <taxon>Hypsibioidea</taxon>
        <taxon>Ramazzottiidae</taxon>
        <taxon>Ramazzottius</taxon>
    </lineage>
</organism>
<comment type="caution">
    <text evidence="1">The sequence shown here is derived from an EMBL/GenBank/DDBJ whole genome shotgun (WGS) entry which is preliminary data.</text>
</comment>
<protein>
    <submittedName>
        <fullName evidence="1">Uncharacterized protein</fullName>
    </submittedName>
</protein>
<evidence type="ECO:0000313" key="1">
    <source>
        <dbReference type="EMBL" id="GAU89183.1"/>
    </source>
</evidence>
<sequence length="112" mass="12889">MIEIRNTEDSSPYTGFKNSLIRKSHTLPQRNYFHHLPIVLSFRTTLGRKMAELVDGYKDPVSGDLDDNDEGLEIADEELSTSDFTPADLWHRLLLHPKEDTFGHLHIQRLSS</sequence>
<name>A0A1D1US55_RAMVA</name>
<accession>A0A1D1US55</accession>
<keyword evidence="2" id="KW-1185">Reference proteome</keyword>
<dbReference type="Proteomes" id="UP000186922">
    <property type="component" value="Unassembled WGS sequence"/>
</dbReference>
<dbReference type="AlphaFoldDB" id="A0A1D1US55"/>
<proteinExistence type="predicted"/>
<evidence type="ECO:0000313" key="2">
    <source>
        <dbReference type="Proteomes" id="UP000186922"/>
    </source>
</evidence>
<reference evidence="1 2" key="1">
    <citation type="journal article" date="2016" name="Nat. Commun.">
        <title>Extremotolerant tardigrade genome and improved radiotolerance of human cultured cells by tardigrade-unique protein.</title>
        <authorList>
            <person name="Hashimoto T."/>
            <person name="Horikawa D.D."/>
            <person name="Saito Y."/>
            <person name="Kuwahara H."/>
            <person name="Kozuka-Hata H."/>
            <person name="Shin-I T."/>
            <person name="Minakuchi Y."/>
            <person name="Ohishi K."/>
            <person name="Motoyama A."/>
            <person name="Aizu T."/>
            <person name="Enomoto A."/>
            <person name="Kondo K."/>
            <person name="Tanaka S."/>
            <person name="Hara Y."/>
            <person name="Koshikawa S."/>
            <person name="Sagara H."/>
            <person name="Miura T."/>
            <person name="Yokobori S."/>
            <person name="Miyagawa K."/>
            <person name="Suzuki Y."/>
            <person name="Kubo T."/>
            <person name="Oyama M."/>
            <person name="Kohara Y."/>
            <person name="Fujiyama A."/>
            <person name="Arakawa K."/>
            <person name="Katayama T."/>
            <person name="Toyoda A."/>
            <person name="Kunieda T."/>
        </authorList>
    </citation>
    <scope>NUCLEOTIDE SEQUENCE [LARGE SCALE GENOMIC DNA]</scope>
    <source>
        <strain evidence="1 2">YOKOZUNA-1</strain>
    </source>
</reference>
<dbReference type="EMBL" id="BDGG01000001">
    <property type="protein sequence ID" value="GAU89183.1"/>
    <property type="molecule type" value="Genomic_DNA"/>
</dbReference>
<gene>
    <name evidence="1" type="primary">RvY_01762-1</name>
    <name evidence="1" type="synonym">RvY_01762.1</name>
    <name evidence="1" type="ORF">RvY_01762</name>
</gene>